<gene>
    <name evidence="1" type="ORF">HPE56_01195</name>
</gene>
<proteinExistence type="predicted"/>
<keyword evidence="2" id="KW-1185">Reference proteome</keyword>
<reference evidence="1" key="1">
    <citation type="submission" date="2020-05" db="EMBL/GenBank/DDBJ databases">
        <title>The draft genome sequence of Maribacter sp. ANRC-HE7.</title>
        <authorList>
            <person name="Mu L."/>
        </authorList>
    </citation>
    <scope>NUCLEOTIDE SEQUENCE</scope>
    <source>
        <strain evidence="1">ANRC-HE7</strain>
    </source>
</reference>
<dbReference type="Proteomes" id="UP001166021">
    <property type="component" value="Unassembled WGS sequence"/>
</dbReference>
<dbReference type="EMBL" id="JABTCF010000001">
    <property type="protein sequence ID" value="MBD0776392.1"/>
    <property type="molecule type" value="Genomic_DNA"/>
</dbReference>
<comment type="caution">
    <text evidence="1">The sequence shown here is derived from an EMBL/GenBank/DDBJ whole genome shotgun (WGS) entry which is preliminary data.</text>
</comment>
<organism evidence="1 2">
    <name type="scientific">Maribacter aquimaris</name>
    <dbReference type="NCBI Taxonomy" id="2737171"/>
    <lineage>
        <taxon>Bacteria</taxon>
        <taxon>Pseudomonadati</taxon>
        <taxon>Bacteroidota</taxon>
        <taxon>Flavobacteriia</taxon>
        <taxon>Flavobacteriales</taxon>
        <taxon>Flavobacteriaceae</taxon>
        <taxon>Maribacter</taxon>
    </lineage>
</organism>
<evidence type="ECO:0000313" key="2">
    <source>
        <dbReference type="Proteomes" id="UP001166021"/>
    </source>
</evidence>
<sequence>MKFREDLVVVNDQITLLFVNMPYEYKNGPRASFPFEAIGKLGTYGIRP</sequence>
<accession>A0ABR7UW85</accession>
<evidence type="ECO:0000313" key="1">
    <source>
        <dbReference type="EMBL" id="MBD0776392.1"/>
    </source>
</evidence>
<name>A0ABR7UW85_9FLAO</name>
<protein>
    <submittedName>
        <fullName evidence="1">Uncharacterized protein</fullName>
    </submittedName>
</protein>